<gene>
    <name evidence="3" type="ORF">TPSB3V08_LOCUS5726</name>
</gene>
<dbReference type="SUPFAM" id="SSF50494">
    <property type="entry name" value="Trypsin-like serine proteases"/>
    <property type="match status" value="1"/>
</dbReference>
<name>A0A7R9H345_TIMPO</name>
<dbReference type="EMBL" id="OD003132">
    <property type="protein sequence ID" value="CAD7407132.1"/>
    <property type="molecule type" value="Genomic_DNA"/>
</dbReference>
<dbReference type="PANTHER" id="PTHR24252:SF7">
    <property type="entry name" value="HYALIN"/>
    <property type="match status" value="1"/>
</dbReference>
<dbReference type="GO" id="GO:0004252">
    <property type="term" value="F:serine-type endopeptidase activity"/>
    <property type="evidence" value="ECO:0007669"/>
    <property type="project" value="InterPro"/>
</dbReference>
<proteinExistence type="predicted"/>
<dbReference type="CDD" id="cd00190">
    <property type="entry name" value="Tryp_SPc"/>
    <property type="match status" value="1"/>
</dbReference>
<dbReference type="PANTHER" id="PTHR24252">
    <property type="entry name" value="ACROSIN-RELATED"/>
    <property type="match status" value="1"/>
</dbReference>
<feature type="domain" description="Peptidase S1" evidence="2">
    <location>
        <begin position="18"/>
        <end position="277"/>
    </location>
</feature>
<dbReference type="InterPro" id="IPR001314">
    <property type="entry name" value="Peptidase_S1A"/>
</dbReference>
<dbReference type="SMART" id="SM00020">
    <property type="entry name" value="Tryp_SPc"/>
    <property type="match status" value="1"/>
</dbReference>
<keyword evidence="1" id="KW-1015">Disulfide bond</keyword>
<dbReference type="PROSITE" id="PS00134">
    <property type="entry name" value="TRYPSIN_HIS"/>
    <property type="match status" value="1"/>
</dbReference>
<dbReference type="InterPro" id="IPR018114">
    <property type="entry name" value="TRYPSIN_HIS"/>
</dbReference>
<dbReference type="Pfam" id="PF00089">
    <property type="entry name" value="Trypsin"/>
    <property type="match status" value="1"/>
</dbReference>
<accession>A0A7R9H345</accession>
<dbReference type="InterPro" id="IPR001254">
    <property type="entry name" value="Trypsin_dom"/>
</dbReference>
<dbReference type="Gene3D" id="2.40.10.10">
    <property type="entry name" value="Trypsin-like serine proteases"/>
    <property type="match status" value="1"/>
</dbReference>
<dbReference type="AlphaFoldDB" id="A0A7R9H345"/>
<protein>
    <recommendedName>
        <fullName evidence="2">Peptidase S1 domain-containing protein</fullName>
    </recommendedName>
</protein>
<evidence type="ECO:0000313" key="3">
    <source>
        <dbReference type="EMBL" id="CAD7407132.1"/>
    </source>
</evidence>
<dbReference type="PRINTS" id="PR00722">
    <property type="entry name" value="CHYMOTRYPSIN"/>
</dbReference>
<organism evidence="3">
    <name type="scientific">Timema poppense</name>
    <name type="common">Walking stick</name>
    <dbReference type="NCBI Taxonomy" id="170557"/>
    <lineage>
        <taxon>Eukaryota</taxon>
        <taxon>Metazoa</taxon>
        <taxon>Ecdysozoa</taxon>
        <taxon>Arthropoda</taxon>
        <taxon>Hexapoda</taxon>
        <taxon>Insecta</taxon>
        <taxon>Pterygota</taxon>
        <taxon>Neoptera</taxon>
        <taxon>Polyneoptera</taxon>
        <taxon>Phasmatodea</taxon>
        <taxon>Timematodea</taxon>
        <taxon>Timematoidea</taxon>
        <taxon>Timematidae</taxon>
        <taxon>Timema</taxon>
    </lineage>
</organism>
<evidence type="ECO:0000259" key="2">
    <source>
        <dbReference type="PROSITE" id="PS50240"/>
    </source>
</evidence>
<dbReference type="InterPro" id="IPR009003">
    <property type="entry name" value="Peptidase_S1_PA"/>
</dbReference>
<sequence>MGNQDIVFVTGVCVNNCWQVSIQAKGGEFPGHICGGSLLNEVWVVTAAHCVIDVSTGMPNYAKDFFVLAGKTNINTIKQDGGLEPQRRDIVAMMPHRNFFIDIQADDIALILLSSAIKEAPNIKYARLPKTRSTKDDVKGPCTAIGWGKLHGNSDNYDAHPLLQHVVLDIISTVECMKLYERGVKIGKSICTFTPGKDACQILTNGVSITKPDEAPHTFIRTRSSPTKDIISVWINTGLIEQRIDICNPFTLFQIPRSNQKIRAIQDMSAWTNSSEEELELAPEHLEALGCTINRMKSSTAPSWNLHLNSWRHLDSS</sequence>
<evidence type="ECO:0000256" key="1">
    <source>
        <dbReference type="ARBA" id="ARBA00023157"/>
    </source>
</evidence>
<reference evidence="3" key="1">
    <citation type="submission" date="2020-11" db="EMBL/GenBank/DDBJ databases">
        <authorList>
            <person name="Tran Van P."/>
        </authorList>
    </citation>
    <scope>NUCLEOTIDE SEQUENCE</scope>
</reference>
<dbReference type="GO" id="GO:0006508">
    <property type="term" value="P:proteolysis"/>
    <property type="evidence" value="ECO:0007669"/>
    <property type="project" value="InterPro"/>
</dbReference>
<dbReference type="PROSITE" id="PS50240">
    <property type="entry name" value="TRYPSIN_DOM"/>
    <property type="match status" value="1"/>
</dbReference>
<dbReference type="InterPro" id="IPR043504">
    <property type="entry name" value="Peptidase_S1_PA_chymotrypsin"/>
</dbReference>